<proteinExistence type="predicted"/>
<protein>
    <recommendedName>
        <fullName evidence="3">TNase-like domain-containing protein</fullName>
    </recommendedName>
</protein>
<evidence type="ECO:0000259" key="3">
    <source>
        <dbReference type="SMART" id="SM00318"/>
    </source>
</evidence>
<feature type="domain" description="TNase-like" evidence="3">
    <location>
        <begin position="132"/>
        <end position="259"/>
    </location>
</feature>
<feature type="region of interest" description="Disordered" evidence="1">
    <location>
        <begin position="82"/>
        <end position="120"/>
    </location>
</feature>
<dbReference type="InterPro" id="IPR035437">
    <property type="entry name" value="SNase_OB-fold_sf"/>
</dbReference>
<keyword evidence="5" id="KW-1185">Reference proteome</keyword>
<feature type="compositionally biased region" description="Polar residues" evidence="1">
    <location>
        <begin position="86"/>
        <end position="108"/>
    </location>
</feature>
<sequence>MRRVMLALALGACSAGAAQGQTAVFAPNGMPTYSPYRPGGLPTGIVPGSTPYQALPIGGTAPPGVVLPGQSYLRTSPSDPFGLGNGTNRDFQVATPQPTIDQSRGPSGQPTQAPPIAPPVPVQATVRTGATVDPRGLVTEGNAIVVDGDTLTIGGRHVTLFGADAPEVGQVCTAGATGWRCGEKARERLASLADGRSLRCVGEIQAGDAVSSVCTTVDGVDLGLTLVTEGLAVVPKAVTTRYLAAQSEARVARRGVWIGSFEAPWDYRRKIAGRGSLRVGDR</sequence>
<name>A0AAV4ZNL2_9HYPH</name>
<dbReference type="Pfam" id="PF00565">
    <property type="entry name" value="SNase"/>
    <property type="match status" value="1"/>
</dbReference>
<dbReference type="InterPro" id="IPR016071">
    <property type="entry name" value="Staphylococal_nuclease_OB-fold"/>
</dbReference>
<feature type="signal peptide" evidence="2">
    <location>
        <begin position="1"/>
        <end position="17"/>
    </location>
</feature>
<feature type="chain" id="PRO_5043764090" description="TNase-like domain-containing protein" evidence="2">
    <location>
        <begin position="18"/>
        <end position="282"/>
    </location>
</feature>
<comment type="caution">
    <text evidence="4">The sequence shown here is derived from an EMBL/GenBank/DDBJ whole genome shotgun (WGS) entry which is preliminary data.</text>
</comment>
<dbReference type="Gene3D" id="2.40.50.90">
    <property type="match status" value="1"/>
</dbReference>
<keyword evidence="2" id="KW-0732">Signal</keyword>
<evidence type="ECO:0000313" key="4">
    <source>
        <dbReference type="EMBL" id="GJD89441.1"/>
    </source>
</evidence>
<accession>A0AAV4ZNL2</accession>
<evidence type="ECO:0000256" key="2">
    <source>
        <dbReference type="SAM" id="SignalP"/>
    </source>
</evidence>
<dbReference type="SUPFAM" id="SSF50199">
    <property type="entry name" value="Staphylococcal nuclease"/>
    <property type="match status" value="1"/>
</dbReference>
<organism evidence="4 5">
    <name type="scientific">Methylobacterium hispanicum</name>
    <dbReference type="NCBI Taxonomy" id="270350"/>
    <lineage>
        <taxon>Bacteria</taxon>
        <taxon>Pseudomonadati</taxon>
        <taxon>Pseudomonadota</taxon>
        <taxon>Alphaproteobacteria</taxon>
        <taxon>Hyphomicrobiales</taxon>
        <taxon>Methylobacteriaceae</taxon>
        <taxon>Methylobacterium</taxon>
    </lineage>
</organism>
<evidence type="ECO:0000313" key="5">
    <source>
        <dbReference type="Proteomes" id="UP001055247"/>
    </source>
</evidence>
<dbReference type="RefSeq" id="WP_238230264.1">
    <property type="nucleotide sequence ID" value="NZ_BPQO01000011.1"/>
</dbReference>
<dbReference type="SMART" id="SM00318">
    <property type="entry name" value="SNc"/>
    <property type="match status" value="1"/>
</dbReference>
<dbReference type="Proteomes" id="UP001055247">
    <property type="component" value="Unassembled WGS sequence"/>
</dbReference>
<gene>
    <name evidence="4" type="ORF">BHAOGJBA_2968</name>
</gene>
<dbReference type="EMBL" id="BPQO01000011">
    <property type="protein sequence ID" value="GJD89441.1"/>
    <property type="molecule type" value="Genomic_DNA"/>
</dbReference>
<dbReference type="AlphaFoldDB" id="A0AAV4ZNL2"/>
<reference evidence="4" key="2">
    <citation type="submission" date="2021-08" db="EMBL/GenBank/DDBJ databases">
        <authorList>
            <person name="Tani A."/>
            <person name="Ola A."/>
            <person name="Ogura Y."/>
            <person name="Katsura K."/>
            <person name="Hayashi T."/>
        </authorList>
    </citation>
    <scope>NUCLEOTIDE SEQUENCE</scope>
    <source>
        <strain evidence="4">DSM 16372</strain>
    </source>
</reference>
<reference evidence="4" key="1">
    <citation type="journal article" date="2016" name="Front. Microbiol.">
        <title>Genome Sequence of the Piezophilic, Mesophilic Sulfate-Reducing Bacterium Desulfovibrio indicus J2T.</title>
        <authorList>
            <person name="Cao J."/>
            <person name="Maignien L."/>
            <person name="Shao Z."/>
            <person name="Alain K."/>
            <person name="Jebbar M."/>
        </authorList>
    </citation>
    <scope>NUCLEOTIDE SEQUENCE</scope>
    <source>
        <strain evidence="4">DSM 16372</strain>
    </source>
</reference>
<evidence type="ECO:0000256" key="1">
    <source>
        <dbReference type="SAM" id="MobiDB-lite"/>
    </source>
</evidence>